<evidence type="ECO:0000313" key="1">
    <source>
        <dbReference type="EMBL" id="MBC6465588.1"/>
    </source>
</evidence>
<gene>
    <name evidence="1" type="ORF">HKK74_08780</name>
</gene>
<accession>A0ABR7LLM6</accession>
<organism evidence="1 2">
    <name type="scientific">Actinomadura alba</name>
    <dbReference type="NCBI Taxonomy" id="406431"/>
    <lineage>
        <taxon>Bacteria</taxon>
        <taxon>Bacillati</taxon>
        <taxon>Actinomycetota</taxon>
        <taxon>Actinomycetes</taxon>
        <taxon>Streptosporangiales</taxon>
        <taxon>Thermomonosporaceae</taxon>
        <taxon>Actinomadura</taxon>
    </lineage>
</organism>
<evidence type="ECO:0000313" key="2">
    <source>
        <dbReference type="Proteomes" id="UP000805614"/>
    </source>
</evidence>
<keyword evidence="1" id="KW-0808">Transferase</keyword>
<reference evidence="1 2" key="1">
    <citation type="submission" date="2020-06" db="EMBL/GenBank/DDBJ databases">
        <title>Actinomadura xiongansis sp. nov., isolated from soil of Baiyangdian.</title>
        <authorList>
            <person name="Zhang X."/>
        </authorList>
    </citation>
    <scope>NUCLEOTIDE SEQUENCE [LARGE SCALE GENOMIC DNA]</scope>
    <source>
        <strain evidence="1 2">HBUM206468</strain>
    </source>
</reference>
<protein>
    <submittedName>
        <fullName evidence="1">Class I SAM-dependent methyltransferase</fullName>
    </submittedName>
</protein>
<keyword evidence="2" id="KW-1185">Reference proteome</keyword>
<dbReference type="InterPro" id="IPR029063">
    <property type="entry name" value="SAM-dependent_MTases_sf"/>
</dbReference>
<dbReference type="GO" id="GO:0032259">
    <property type="term" value="P:methylation"/>
    <property type="evidence" value="ECO:0007669"/>
    <property type="project" value="UniProtKB-KW"/>
</dbReference>
<keyword evidence="1" id="KW-0489">Methyltransferase</keyword>
<sequence>MARPNKPEGAITRGTTAPNRLRRVDRWIAVTQASQLRAEDRPLVVDLGYGASPITTAELYARLRAVRPAVEVVGLEIDPVRVAAGQAFLVASGPLSALAQGGLTFRRGGFELPVDRAPTLVRAFNVLRQYEENAAWAAWERLCSRLAPGGVLVEGTCDEIGRRSVWVALGREGPRTITFSAHLPSLPRPSELAERLPKTLIHRNVPGEGVHALLTDFDRCWAAAAPQSVFGPRQRWLASVESLARSWPVITRPPTGGRARWRLGEVTLEWSAVAPKA</sequence>
<dbReference type="Proteomes" id="UP000805614">
    <property type="component" value="Unassembled WGS sequence"/>
</dbReference>
<comment type="caution">
    <text evidence="1">The sequence shown here is derived from an EMBL/GenBank/DDBJ whole genome shotgun (WGS) entry which is preliminary data.</text>
</comment>
<dbReference type="GO" id="GO:0008168">
    <property type="term" value="F:methyltransferase activity"/>
    <property type="evidence" value="ECO:0007669"/>
    <property type="project" value="UniProtKB-KW"/>
</dbReference>
<dbReference type="EMBL" id="JABVEC010000005">
    <property type="protein sequence ID" value="MBC6465588.1"/>
    <property type="molecule type" value="Genomic_DNA"/>
</dbReference>
<dbReference type="Gene3D" id="3.40.50.150">
    <property type="entry name" value="Vaccinia Virus protein VP39"/>
    <property type="match status" value="1"/>
</dbReference>
<dbReference type="SUPFAM" id="SSF53335">
    <property type="entry name" value="S-adenosyl-L-methionine-dependent methyltransferases"/>
    <property type="match status" value="1"/>
</dbReference>
<dbReference type="RefSeq" id="WP_187242614.1">
    <property type="nucleotide sequence ID" value="NZ_BAAAOK010000006.1"/>
</dbReference>
<name>A0ABR7LLM6_9ACTN</name>
<proteinExistence type="predicted"/>